<name>A0ABD6EL45_9BILA</name>
<evidence type="ECO:0000256" key="1">
    <source>
        <dbReference type="SAM" id="SignalP"/>
    </source>
</evidence>
<comment type="caution">
    <text evidence="2">The sequence shown here is derived from an EMBL/GenBank/DDBJ whole genome shotgun (WGS) entry which is preliminary data.</text>
</comment>
<proteinExistence type="predicted"/>
<organism evidence="2 3">
    <name type="scientific">Gnathostoma spinigerum</name>
    <dbReference type="NCBI Taxonomy" id="75299"/>
    <lineage>
        <taxon>Eukaryota</taxon>
        <taxon>Metazoa</taxon>
        <taxon>Ecdysozoa</taxon>
        <taxon>Nematoda</taxon>
        <taxon>Chromadorea</taxon>
        <taxon>Rhabditida</taxon>
        <taxon>Spirurina</taxon>
        <taxon>Gnathostomatomorpha</taxon>
        <taxon>Gnathostomatoidea</taxon>
        <taxon>Gnathostomatidae</taxon>
        <taxon>Gnathostoma</taxon>
    </lineage>
</organism>
<evidence type="ECO:0000313" key="3">
    <source>
        <dbReference type="Proteomes" id="UP001608902"/>
    </source>
</evidence>
<keyword evidence="1" id="KW-0732">Signal</keyword>
<reference evidence="2 3" key="1">
    <citation type="submission" date="2024-08" db="EMBL/GenBank/DDBJ databases">
        <title>Gnathostoma spinigerum genome.</title>
        <authorList>
            <person name="Gonzalez-Bertolin B."/>
            <person name="Monzon S."/>
            <person name="Zaballos A."/>
            <person name="Jimenez P."/>
            <person name="Dekumyoy P."/>
            <person name="Varona S."/>
            <person name="Cuesta I."/>
            <person name="Sumanam S."/>
            <person name="Adisakwattana P."/>
            <person name="Gasser R.B."/>
            <person name="Hernandez-Gonzalez A."/>
            <person name="Young N.D."/>
            <person name="Perteguer M.J."/>
        </authorList>
    </citation>
    <scope>NUCLEOTIDE SEQUENCE [LARGE SCALE GENOMIC DNA]</scope>
    <source>
        <strain evidence="2">AL3</strain>
        <tissue evidence="2">Liver</tissue>
    </source>
</reference>
<feature type="chain" id="PRO_5044864259" description="Secreted protein" evidence="1">
    <location>
        <begin position="22"/>
        <end position="68"/>
    </location>
</feature>
<sequence>MCNSTNRKSLMACLFLIPTWCRRVCPDKRNVADFDWFGKVAMLRKRNEPRPEVTALHYVRVTRVVREQ</sequence>
<evidence type="ECO:0000313" key="2">
    <source>
        <dbReference type="EMBL" id="MFH4980598.1"/>
    </source>
</evidence>
<gene>
    <name evidence="2" type="ORF">AB6A40_007307</name>
</gene>
<keyword evidence="3" id="KW-1185">Reference proteome</keyword>
<feature type="signal peptide" evidence="1">
    <location>
        <begin position="1"/>
        <end position="21"/>
    </location>
</feature>
<dbReference type="AlphaFoldDB" id="A0ABD6EL45"/>
<evidence type="ECO:0008006" key="4">
    <source>
        <dbReference type="Google" id="ProtNLM"/>
    </source>
</evidence>
<accession>A0ABD6EL45</accession>
<protein>
    <recommendedName>
        <fullName evidence="4">Secreted protein</fullName>
    </recommendedName>
</protein>
<dbReference type="EMBL" id="JBGFUD010005780">
    <property type="protein sequence ID" value="MFH4980598.1"/>
    <property type="molecule type" value="Genomic_DNA"/>
</dbReference>
<dbReference type="Proteomes" id="UP001608902">
    <property type="component" value="Unassembled WGS sequence"/>
</dbReference>